<evidence type="ECO:0000313" key="2">
    <source>
        <dbReference type="Proteomes" id="UP001632037"/>
    </source>
</evidence>
<keyword evidence="2" id="KW-1185">Reference proteome</keyword>
<reference evidence="1 2" key="1">
    <citation type="submission" date="2024-09" db="EMBL/GenBank/DDBJ databases">
        <title>Genome sequencing and assembly of Phytophthora oleae, isolate VK10A, causative agent of rot of olive drupes.</title>
        <authorList>
            <person name="Conti Taguali S."/>
            <person name="Riolo M."/>
            <person name="La Spada F."/>
            <person name="Cacciola S.O."/>
            <person name="Dionisio G."/>
        </authorList>
    </citation>
    <scope>NUCLEOTIDE SEQUENCE [LARGE SCALE GENOMIC DNA]</scope>
    <source>
        <strain evidence="1 2">VK10A</strain>
    </source>
</reference>
<protein>
    <submittedName>
        <fullName evidence="1">Uncharacterized protein</fullName>
    </submittedName>
</protein>
<name>A0ABD3FD95_9STRA</name>
<organism evidence="1 2">
    <name type="scientific">Phytophthora oleae</name>
    <dbReference type="NCBI Taxonomy" id="2107226"/>
    <lineage>
        <taxon>Eukaryota</taxon>
        <taxon>Sar</taxon>
        <taxon>Stramenopiles</taxon>
        <taxon>Oomycota</taxon>
        <taxon>Peronosporomycetes</taxon>
        <taxon>Peronosporales</taxon>
        <taxon>Peronosporaceae</taxon>
        <taxon>Phytophthora</taxon>
    </lineage>
</organism>
<dbReference type="AlphaFoldDB" id="A0ABD3FD95"/>
<dbReference type="Proteomes" id="UP001632037">
    <property type="component" value="Unassembled WGS sequence"/>
</dbReference>
<accession>A0ABD3FD95</accession>
<proteinExistence type="predicted"/>
<sequence>MLDLYRYSATSGLADHFTACDVVSFNIQALFTADTALADVVMLLSDEWTELQGSDIKSRFHGLVDELAMTEAAHVPPLAAQIPSQAPAVLLGLHDVDCCQRGRVAQPLLPDVRFAVTHRHDLRAAFRRHF</sequence>
<gene>
    <name evidence="1" type="ORF">V7S43_010603</name>
</gene>
<dbReference type="EMBL" id="JBIMZQ010000024">
    <property type="protein sequence ID" value="KAL3664276.1"/>
    <property type="molecule type" value="Genomic_DNA"/>
</dbReference>
<comment type="caution">
    <text evidence="1">The sequence shown here is derived from an EMBL/GenBank/DDBJ whole genome shotgun (WGS) entry which is preliminary data.</text>
</comment>
<evidence type="ECO:0000313" key="1">
    <source>
        <dbReference type="EMBL" id="KAL3664276.1"/>
    </source>
</evidence>